<comment type="cofactor">
    <cofactor evidence="1 11">
        <name>[3Fe-4S] cluster</name>
        <dbReference type="ChEBI" id="CHEBI:21137"/>
    </cofactor>
</comment>
<evidence type="ECO:0000256" key="8">
    <source>
        <dbReference type="ARBA" id="ARBA00023004"/>
    </source>
</evidence>
<dbReference type="PROSITE" id="PS00198">
    <property type="entry name" value="4FE4S_FER_1"/>
    <property type="match status" value="1"/>
</dbReference>
<dbReference type="AlphaFoldDB" id="A0A5E4R7K2"/>
<dbReference type="InterPro" id="IPR050294">
    <property type="entry name" value="RnfB_subfamily"/>
</dbReference>
<keyword evidence="7 11" id="KW-0249">Electron transport</keyword>
<keyword evidence="4 11" id="KW-0004">4Fe-4S</keyword>
<dbReference type="GO" id="GO:0051538">
    <property type="term" value="F:3 iron, 4 sulfur cluster binding"/>
    <property type="evidence" value="ECO:0007669"/>
    <property type="project" value="UniProtKB-KW"/>
</dbReference>
<name>A0A5E4R7K2_9BURK</name>
<dbReference type="InterPro" id="IPR000813">
    <property type="entry name" value="7Fe_ferredoxin"/>
</dbReference>
<dbReference type="PANTHER" id="PTHR42859:SF2">
    <property type="entry name" value="FERREDOXIN"/>
    <property type="match status" value="1"/>
</dbReference>
<evidence type="ECO:0000256" key="6">
    <source>
        <dbReference type="ARBA" id="ARBA00022737"/>
    </source>
</evidence>
<sequence>MTHVVTEACIKCRYADCVAACPVECFHEGPNFMCIDPRSCIDCGVCVSVCPVDAIRQADSLAEHERVFLTINAELAQSWPVASHPIEALPEASAWRASTGKLPFLER</sequence>
<dbReference type="Pfam" id="PF00037">
    <property type="entry name" value="Fer4"/>
    <property type="match status" value="1"/>
</dbReference>
<accession>A0A5E4R7K2</accession>
<keyword evidence="9 11" id="KW-0411">Iron-sulfur</keyword>
<feature type="domain" description="4Fe-4S ferredoxin-type" evidence="12">
    <location>
        <begin position="31"/>
        <end position="60"/>
    </location>
</feature>
<keyword evidence="3 11" id="KW-0813">Transport</keyword>
<proteinExistence type="predicted"/>
<dbReference type="GO" id="GO:0051539">
    <property type="term" value="F:4 iron, 4 sulfur cluster binding"/>
    <property type="evidence" value="ECO:0007669"/>
    <property type="project" value="UniProtKB-KW"/>
</dbReference>
<reference evidence="13 14" key="1">
    <citation type="submission" date="2019-08" db="EMBL/GenBank/DDBJ databases">
        <authorList>
            <person name="Peeters C."/>
        </authorList>
    </citation>
    <scope>NUCLEOTIDE SEQUENCE [LARGE SCALE GENOMIC DNA]</scope>
    <source>
        <strain evidence="13 14">LMG 31110</strain>
    </source>
</reference>
<dbReference type="InterPro" id="IPR022569">
    <property type="entry name" value="Fd_C"/>
</dbReference>
<comment type="cofactor">
    <cofactor evidence="2 11">
        <name>[4Fe-4S] cluster</name>
        <dbReference type="ChEBI" id="CHEBI:49883"/>
    </cofactor>
</comment>
<dbReference type="GO" id="GO:0046872">
    <property type="term" value="F:metal ion binding"/>
    <property type="evidence" value="ECO:0007669"/>
    <property type="project" value="UniProtKB-KW"/>
</dbReference>
<dbReference type="Proteomes" id="UP000337189">
    <property type="component" value="Unassembled WGS sequence"/>
</dbReference>
<evidence type="ECO:0000313" key="13">
    <source>
        <dbReference type="EMBL" id="VVD59316.1"/>
    </source>
</evidence>
<evidence type="ECO:0000256" key="3">
    <source>
        <dbReference type="ARBA" id="ARBA00022448"/>
    </source>
</evidence>
<dbReference type="PRINTS" id="PR00354">
    <property type="entry name" value="7FE8SFRDOXIN"/>
</dbReference>
<evidence type="ECO:0000256" key="5">
    <source>
        <dbReference type="ARBA" id="ARBA00022723"/>
    </source>
</evidence>
<keyword evidence="6 11" id="KW-0677">Repeat</keyword>
<evidence type="ECO:0000256" key="11">
    <source>
        <dbReference type="RuleBase" id="RU364098"/>
    </source>
</evidence>
<organism evidence="13 14">
    <name type="scientific">Pandoraea communis</name>
    <dbReference type="NCBI Taxonomy" id="2508297"/>
    <lineage>
        <taxon>Bacteria</taxon>
        <taxon>Pseudomonadati</taxon>
        <taxon>Pseudomonadota</taxon>
        <taxon>Betaproteobacteria</taxon>
        <taxon>Burkholderiales</taxon>
        <taxon>Burkholderiaceae</taxon>
        <taxon>Pandoraea</taxon>
    </lineage>
</organism>
<dbReference type="GO" id="GO:0009055">
    <property type="term" value="F:electron transfer activity"/>
    <property type="evidence" value="ECO:0007669"/>
    <property type="project" value="InterPro"/>
</dbReference>
<protein>
    <recommendedName>
        <fullName evidence="11">Ferredoxin</fullName>
    </recommendedName>
</protein>
<gene>
    <name evidence="13" type="ORF">PCO31110_00016</name>
</gene>
<evidence type="ECO:0000256" key="4">
    <source>
        <dbReference type="ARBA" id="ARBA00022485"/>
    </source>
</evidence>
<dbReference type="RefSeq" id="WP_010805800.1">
    <property type="nucleotide sequence ID" value="NZ_CABPSJ010000001.1"/>
</dbReference>
<keyword evidence="5 11" id="KW-0479">Metal-binding</keyword>
<evidence type="ECO:0000256" key="2">
    <source>
        <dbReference type="ARBA" id="ARBA00001966"/>
    </source>
</evidence>
<evidence type="ECO:0000256" key="10">
    <source>
        <dbReference type="ARBA" id="ARBA00023291"/>
    </source>
</evidence>
<keyword evidence="8 11" id="KW-0408">Iron</keyword>
<dbReference type="Gene3D" id="3.30.70.20">
    <property type="match status" value="1"/>
</dbReference>
<dbReference type="SUPFAM" id="SSF54862">
    <property type="entry name" value="4Fe-4S ferredoxins"/>
    <property type="match status" value="1"/>
</dbReference>
<evidence type="ECO:0000256" key="1">
    <source>
        <dbReference type="ARBA" id="ARBA00001927"/>
    </source>
</evidence>
<dbReference type="InterPro" id="IPR017900">
    <property type="entry name" value="4Fe4S_Fe_S_CS"/>
</dbReference>
<dbReference type="InterPro" id="IPR017896">
    <property type="entry name" value="4Fe4S_Fe-S-bd"/>
</dbReference>
<evidence type="ECO:0000256" key="9">
    <source>
        <dbReference type="ARBA" id="ARBA00023014"/>
    </source>
</evidence>
<dbReference type="PANTHER" id="PTHR42859">
    <property type="entry name" value="OXIDOREDUCTASE"/>
    <property type="match status" value="1"/>
</dbReference>
<evidence type="ECO:0000259" key="12">
    <source>
        <dbReference type="PROSITE" id="PS51379"/>
    </source>
</evidence>
<comment type="function">
    <text evidence="11">Ferredoxins are iron-sulfur proteins that transfer electrons in a wide variety of metabolic reactions.</text>
</comment>
<keyword evidence="10 11" id="KW-0003">3Fe-4S</keyword>
<dbReference type="PROSITE" id="PS51379">
    <property type="entry name" value="4FE4S_FER_2"/>
    <property type="match status" value="2"/>
</dbReference>
<evidence type="ECO:0000256" key="7">
    <source>
        <dbReference type="ARBA" id="ARBA00022982"/>
    </source>
</evidence>
<feature type="domain" description="4Fe-4S ferredoxin-type" evidence="12">
    <location>
        <begin position="1"/>
        <end position="30"/>
    </location>
</feature>
<evidence type="ECO:0000313" key="14">
    <source>
        <dbReference type="Proteomes" id="UP000337189"/>
    </source>
</evidence>
<dbReference type="EMBL" id="CABPSJ010000001">
    <property type="protein sequence ID" value="VVD59316.1"/>
    <property type="molecule type" value="Genomic_DNA"/>
</dbReference>
<dbReference type="Pfam" id="PF11953">
    <property type="entry name" value="DUF3470"/>
    <property type="match status" value="1"/>
</dbReference>
<dbReference type="OrthoDB" id="9803397at2"/>